<sequence>MFDNERFMTKGIQDNISLELQLFMWSCIDTLKWKEKDIDYLQVFELSTWERNEVLFQNIEHRQEVPPYKRIYKIPSKEAISEKIFVIDDGSITSMLLAEEY</sequence>
<dbReference type="AlphaFoldDB" id="A0A562JH96"/>
<dbReference type="Gene3D" id="3.10.450.150">
    <property type="entry name" value="enterococcus faecalis protein"/>
    <property type="match status" value="1"/>
</dbReference>
<proteinExistence type="predicted"/>
<accession>A0A562JH96</accession>
<dbReference type="EMBL" id="VLKH01000002">
    <property type="protein sequence ID" value="TWH82569.1"/>
    <property type="molecule type" value="Genomic_DNA"/>
</dbReference>
<dbReference type="Proteomes" id="UP000315343">
    <property type="component" value="Unassembled WGS sequence"/>
</dbReference>
<protein>
    <submittedName>
        <fullName evidence="1">Uncharacterized protein DUF960</fullName>
    </submittedName>
</protein>
<evidence type="ECO:0000313" key="1">
    <source>
        <dbReference type="EMBL" id="TWH82569.1"/>
    </source>
</evidence>
<dbReference type="OrthoDB" id="1756859at2"/>
<dbReference type="RefSeq" id="WP_145080428.1">
    <property type="nucleotide sequence ID" value="NZ_VLKH01000002.1"/>
</dbReference>
<name>A0A562JH96_9FIRM</name>
<gene>
    <name evidence="1" type="ORF">LY60_00870</name>
</gene>
<keyword evidence="2" id="KW-1185">Reference proteome</keyword>
<evidence type="ECO:0000313" key="2">
    <source>
        <dbReference type="Proteomes" id="UP000315343"/>
    </source>
</evidence>
<dbReference type="InterPro" id="IPR009303">
    <property type="entry name" value="DUF960"/>
</dbReference>
<organism evidence="1 2">
    <name type="scientific">Sedimentibacter saalensis</name>
    <dbReference type="NCBI Taxonomy" id="130788"/>
    <lineage>
        <taxon>Bacteria</taxon>
        <taxon>Bacillati</taxon>
        <taxon>Bacillota</taxon>
        <taxon>Tissierellia</taxon>
        <taxon>Sedimentibacter</taxon>
    </lineage>
</organism>
<dbReference type="Pfam" id="PF06124">
    <property type="entry name" value="DUF960"/>
    <property type="match status" value="1"/>
</dbReference>
<comment type="caution">
    <text evidence="1">The sequence shown here is derived from an EMBL/GenBank/DDBJ whole genome shotgun (WGS) entry which is preliminary data.</text>
</comment>
<reference evidence="1 2" key="1">
    <citation type="submission" date="2019-07" db="EMBL/GenBank/DDBJ databases">
        <title>Genomic Encyclopedia of Type Strains, Phase I: the one thousand microbial genomes (KMG-I) project.</title>
        <authorList>
            <person name="Kyrpides N."/>
        </authorList>
    </citation>
    <scope>NUCLEOTIDE SEQUENCE [LARGE SCALE GENOMIC DNA]</scope>
    <source>
        <strain evidence="1 2">DSM 13558</strain>
    </source>
</reference>